<keyword evidence="4" id="KW-1185">Reference proteome</keyword>
<evidence type="ECO:0000313" key="4">
    <source>
        <dbReference type="Proteomes" id="UP000051936"/>
    </source>
</evidence>
<reference evidence="3 4" key="1">
    <citation type="submission" date="2015-09" db="EMBL/GenBank/DDBJ databases">
        <title>Draft Genome Sequence of Bradyrhizobium manausense Strain BR 3351T, a Novel Symbiotic Nitrogen-Fixing Alphaproteobacterium Isolated from Brazilian Amazon Rain Forest.</title>
        <authorList>
            <person name="De Araujo J.L."/>
            <person name="Zilli J.E."/>
        </authorList>
    </citation>
    <scope>NUCLEOTIDE SEQUENCE [LARGE SCALE GENOMIC DNA]</scope>
    <source>
        <strain evidence="3 4">BR3351</strain>
    </source>
</reference>
<accession>A0A0R3DX72</accession>
<proteinExistence type="predicted"/>
<name>A0A0R3DX72_9BRAD</name>
<evidence type="ECO:0000256" key="1">
    <source>
        <dbReference type="SAM" id="Coils"/>
    </source>
</evidence>
<protein>
    <submittedName>
        <fullName evidence="3">Uncharacterized protein</fullName>
    </submittedName>
</protein>
<organism evidence="3 4">
    <name type="scientific">Bradyrhizobium manausense</name>
    <dbReference type="NCBI Taxonomy" id="989370"/>
    <lineage>
        <taxon>Bacteria</taxon>
        <taxon>Pseudomonadati</taxon>
        <taxon>Pseudomonadota</taxon>
        <taxon>Alphaproteobacteria</taxon>
        <taxon>Hyphomicrobiales</taxon>
        <taxon>Nitrobacteraceae</taxon>
        <taxon>Bradyrhizobium</taxon>
    </lineage>
</organism>
<dbReference type="Proteomes" id="UP000051936">
    <property type="component" value="Unassembled WGS sequence"/>
</dbReference>
<feature type="region of interest" description="Disordered" evidence="2">
    <location>
        <begin position="112"/>
        <end position="132"/>
    </location>
</feature>
<feature type="coiled-coil region" evidence="1">
    <location>
        <begin position="66"/>
        <end position="93"/>
    </location>
</feature>
<evidence type="ECO:0000256" key="2">
    <source>
        <dbReference type="SAM" id="MobiDB-lite"/>
    </source>
</evidence>
<dbReference type="AlphaFoldDB" id="A0A0R3DX72"/>
<comment type="caution">
    <text evidence="3">The sequence shown here is derived from an EMBL/GenBank/DDBJ whole genome shotgun (WGS) entry which is preliminary data.</text>
</comment>
<dbReference type="EMBL" id="LJYG01000047">
    <property type="protein sequence ID" value="KRQ14504.1"/>
    <property type="molecule type" value="Genomic_DNA"/>
</dbReference>
<evidence type="ECO:0000313" key="3">
    <source>
        <dbReference type="EMBL" id="KRQ14504.1"/>
    </source>
</evidence>
<sequence length="132" mass="14367">MSKMSNVTTLQLSSYLSSHRSIAADLIAQSEETRQKAAKYAESFANLESIIGSLNGAKRHGYRIRFRALQSELKAAIDELTILERELVDIRRGLAQQAVATTAASEAHPALAKVAGQQSKGPLEDVAQMDRV</sequence>
<keyword evidence="1" id="KW-0175">Coiled coil</keyword>
<gene>
    <name evidence="3" type="ORF">AOQ71_11345</name>
</gene>